<feature type="compositionally biased region" description="Polar residues" evidence="1">
    <location>
        <begin position="84"/>
        <end position="97"/>
    </location>
</feature>
<reference evidence="2 3" key="1">
    <citation type="submission" date="2024-02" db="EMBL/GenBank/DDBJ databases">
        <authorList>
            <person name="Daric V."/>
            <person name="Darras S."/>
        </authorList>
    </citation>
    <scope>NUCLEOTIDE SEQUENCE [LARGE SCALE GENOMIC DNA]</scope>
</reference>
<dbReference type="EMBL" id="CAWYQH010000119">
    <property type="protein sequence ID" value="CAK8691528.1"/>
    <property type="molecule type" value="Genomic_DNA"/>
</dbReference>
<gene>
    <name evidence="2" type="ORF">CVLEPA_LOCUS24294</name>
</gene>
<dbReference type="Proteomes" id="UP001642483">
    <property type="component" value="Unassembled WGS sequence"/>
</dbReference>
<keyword evidence="3" id="KW-1185">Reference proteome</keyword>
<feature type="region of interest" description="Disordered" evidence="1">
    <location>
        <begin position="84"/>
        <end position="106"/>
    </location>
</feature>
<proteinExistence type="predicted"/>
<comment type="caution">
    <text evidence="2">The sequence shown here is derived from an EMBL/GenBank/DDBJ whole genome shotgun (WGS) entry which is preliminary data.</text>
</comment>
<evidence type="ECO:0000313" key="3">
    <source>
        <dbReference type="Proteomes" id="UP001642483"/>
    </source>
</evidence>
<name>A0ABP0GJF5_CLALP</name>
<evidence type="ECO:0000256" key="1">
    <source>
        <dbReference type="SAM" id="MobiDB-lite"/>
    </source>
</evidence>
<protein>
    <submittedName>
        <fullName evidence="2">Uncharacterized protein</fullName>
    </submittedName>
</protein>
<organism evidence="2 3">
    <name type="scientific">Clavelina lepadiformis</name>
    <name type="common">Light-bulb sea squirt</name>
    <name type="synonym">Ascidia lepadiformis</name>
    <dbReference type="NCBI Taxonomy" id="159417"/>
    <lineage>
        <taxon>Eukaryota</taxon>
        <taxon>Metazoa</taxon>
        <taxon>Chordata</taxon>
        <taxon>Tunicata</taxon>
        <taxon>Ascidiacea</taxon>
        <taxon>Aplousobranchia</taxon>
        <taxon>Clavelinidae</taxon>
        <taxon>Clavelina</taxon>
    </lineage>
</organism>
<evidence type="ECO:0000313" key="2">
    <source>
        <dbReference type="EMBL" id="CAK8691528.1"/>
    </source>
</evidence>
<sequence length="106" mass="11941">MYVDVNVLLNAIKDLILQELKLMRQETKKAGTMKNAIPIEETSQPLDMESDNGICIEEVYSEKASALLVEAIKEESLLLEEFHISQTESDNPSTSKLNKFPPLSKM</sequence>
<accession>A0ABP0GJF5</accession>